<dbReference type="SUPFAM" id="SSF49464">
    <property type="entry name" value="Carboxypeptidase regulatory domain-like"/>
    <property type="match status" value="1"/>
</dbReference>
<keyword evidence="2" id="KW-0121">Carboxypeptidase</keyword>
<comment type="caution">
    <text evidence="2">The sequence shown here is derived from an EMBL/GenBank/DDBJ whole genome shotgun (WGS) entry which is preliminary data.</text>
</comment>
<organism evidence="2 3">
    <name type="scientific">Aquimarina brevivitae</name>
    <dbReference type="NCBI Taxonomy" id="323412"/>
    <lineage>
        <taxon>Bacteria</taxon>
        <taxon>Pseudomonadati</taxon>
        <taxon>Bacteroidota</taxon>
        <taxon>Flavobacteriia</taxon>
        <taxon>Flavobacteriales</taxon>
        <taxon>Flavobacteriaceae</taxon>
        <taxon>Aquimarina</taxon>
    </lineage>
</organism>
<accession>A0A4Q7PFZ2</accession>
<dbReference type="Proteomes" id="UP000292262">
    <property type="component" value="Unassembled WGS sequence"/>
</dbReference>
<dbReference type="Gene3D" id="2.120.10.80">
    <property type="entry name" value="Kelch-type beta propeller"/>
    <property type="match status" value="2"/>
</dbReference>
<reference evidence="2 3" key="1">
    <citation type="submission" date="2019-02" db="EMBL/GenBank/DDBJ databases">
        <title>Genomic Encyclopedia of Type Strains, Phase IV (KMG-IV): sequencing the most valuable type-strain genomes for metagenomic binning, comparative biology and taxonomic classification.</title>
        <authorList>
            <person name="Goeker M."/>
        </authorList>
    </citation>
    <scope>NUCLEOTIDE SEQUENCE [LARGE SCALE GENOMIC DNA]</scope>
    <source>
        <strain evidence="2 3">DSM 17196</strain>
    </source>
</reference>
<proteinExistence type="predicted"/>
<evidence type="ECO:0000313" key="3">
    <source>
        <dbReference type="Proteomes" id="UP000292262"/>
    </source>
</evidence>
<dbReference type="Gene3D" id="2.60.40.1120">
    <property type="entry name" value="Carboxypeptidase-like, regulatory domain"/>
    <property type="match status" value="1"/>
</dbReference>
<dbReference type="InterPro" id="IPR015915">
    <property type="entry name" value="Kelch-typ_b-propeller"/>
</dbReference>
<dbReference type="RefSeq" id="WP_165388985.1">
    <property type="nucleotide sequence ID" value="NZ_SGXE01000001.1"/>
</dbReference>
<feature type="signal peptide" evidence="1">
    <location>
        <begin position="1"/>
        <end position="18"/>
    </location>
</feature>
<gene>
    <name evidence="2" type="ORF">EV197_0633</name>
</gene>
<dbReference type="AlphaFoldDB" id="A0A4Q7PFZ2"/>
<keyword evidence="3" id="KW-1185">Reference proteome</keyword>
<dbReference type="EMBL" id="SGXE01000001">
    <property type="protein sequence ID" value="RZS99423.1"/>
    <property type="molecule type" value="Genomic_DNA"/>
</dbReference>
<dbReference type="PANTHER" id="PTHR46375">
    <property type="entry name" value="KELCH REPEAT AND BTB DOMAIN-CONTAINING PROTEIN 13-RELATED"/>
    <property type="match status" value="1"/>
</dbReference>
<dbReference type="Pfam" id="PF13715">
    <property type="entry name" value="CarbopepD_reg_2"/>
    <property type="match status" value="1"/>
</dbReference>
<sequence>MRFFAILVFIFFCSLSSAQSIKGVIISKDSKQPVEGANVYTVEPKKGTVSDFRGKFSLVLDKLHGNDTIYLSHIGYHQKKISLSAFDGKKITIELTPKVEELDNVSVIKEKKLSPKIVFERLPNIGATIYAFGSAVINDKIYISGGDYSVENDQFLKTFELNAGFMNLEPTFQQILQRSRYVASNIKGYKDDLRAFDIKQKKWINIPIDLRKRAYHTLLGYQNKLFIIGGKRLAANERYEYLESKIEIVDLTDNSIAIDDTNPHQAVNPGAILYKDRIILLGGSTKIKSNGYKTYSDKIHSLNLTTGLWYEIGKMPFKGEMKVERIKNVLYIIEKASRTNNYKSYLHLFDLQTGKWSSKGELPDELINPAIASSDTHIYFLGNGNLYMYNIKNSIFREYVIDLFIEGATMHYFKDSLYVLGGYNEDAISKEPTAEMFRIKLDQLSKTKIKLFVEL</sequence>
<dbReference type="GO" id="GO:0004180">
    <property type="term" value="F:carboxypeptidase activity"/>
    <property type="evidence" value="ECO:0007669"/>
    <property type="project" value="UniProtKB-KW"/>
</dbReference>
<evidence type="ECO:0000313" key="2">
    <source>
        <dbReference type="EMBL" id="RZS99423.1"/>
    </source>
</evidence>
<dbReference type="InterPro" id="IPR008969">
    <property type="entry name" value="CarboxyPept-like_regulatory"/>
</dbReference>
<keyword evidence="2" id="KW-0645">Protease</keyword>
<keyword evidence="2" id="KW-0378">Hydrolase</keyword>
<feature type="chain" id="PRO_5020777050" evidence="1">
    <location>
        <begin position="19"/>
        <end position="455"/>
    </location>
</feature>
<protein>
    <submittedName>
        <fullName evidence="2">Carboxypeptidase-like protein</fullName>
    </submittedName>
</protein>
<keyword evidence="1" id="KW-0732">Signal</keyword>
<evidence type="ECO:0000256" key="1">
    <source>
        <dbReference type="SAM" id="SignalP"/>
    </source>
</evidence>
<dbReference type="InterPro" id="IPR052392">
    <property type="entry name" value="Kelch-BTB_domain-containing"/>
</dbReference>
<dbReference type="SUPFAM" id="SSF117281">
    <property type="entry name" value="Kelch motif"/>
    <property type="match status" value="1"/>
</dbReference>
<name>A0A4Q7PFZ2_9FLAO</name>
<dbReference type="PANTHER" id="PTHR46375:SF3">
    <property type="entry name" value="KELCH REPEAT AND BTB DOMAIN-CONTAINING PROTEIN 13"/>
    <property type="match status" value="1"/>
</dbReference>